<evidence type="ECO:0000313" key="1">
    <source>
        <dbReference type="EMBL" id="GAA2460692.1"/>
    </source>
</evidence>
<organism evidence="1 2">
    <name type="scientific">Streptomyces glaucus</name>
    <dbReference type="NCBI Taxonomy" id="284029"/>
    <lineage>
        <taxon>Bacteria</taxon>
        <taxon>Bacillati</taxon>
        <taxon>Actinomycetota</taxon>
        <taxon>Actinomycetes</taxon>
        <taxon>Kitasatosporales</taxon>
        <taxon>Streptomycetaceae</taxon>
        <taxon>Streptomyces</taxon>
    </lineage>
</organism>
<evidence type="ECO:0000313" key="2">
    <source>
        <dbReference type="Proteomes" id="UP001500460"/>
    </source>
</evidence>
<name>A0ABN3KHZ4_9ACTN</name>
<gene>
    <name evidence="1" type="ORF">GCM10010421_62690</name>
</gene>
<dbReference type="EMBL" id="BAAATK010000084">
    <property type="protein sequence ID" value="GAA2460692.1"/>
    <property type="molecule type" value="Genomic_DNA"/>
</dbReference>
<dbReference type="RefSeq" id="WP_344609660.1">
    <property type="nucleotide sequence ID" value="NZ_BAAATK010000084.1"/>
</dbReference>
<protein>
    <submittedName>
        <fullName evidence="1">Uncharacterized protein</fullName>
    </submittedName>
</protein>
<dbReference type="Proteomes" id="UP001500460">
    <property type="component" value="Unassembled WGS sequence"/>
</dbReference>
<proteinExistence type="predicted"/>
<accession>A0ABN3KHZ4</accession>
<sequence length="56" mass="6018">MDLHPRPLPANTEPDALQTGDRDLALLAALADHWDTVPHPPCGKIVRAVLTTPVEA</sequence>
<keyword evidence="2" id="KW-1185">Reference proteome</keyword>
<reference evidence="1 2" key="1">
    <citation type="journal article" date="2019" name="Int. J. Syst. Evol. Microbiol.">
        <title>The Global Catalogue of Microorganisms (GCM) 10K type strain sequencing project: providing services to taxonomists for standard genome sequencing and annotation.</title>
        <authorList>
            <consortium name="The Broad Institute Genomics Platform"/>
            <consortium name="The Broad Institute Genome Sequencing Center for Infectious Disease"/>
            <person name="Wu L."/>
            <person name="Ma J."/>
        </authorList>
    </citation>
    <scope>NUCLEOTIDE SEQUENCE [LARGE SCALE GENOMIC DNA]</scope>
    <source>
        <strain evidence="1 2">JCM 6922</strain>
    </source>
</reference>
<comment type="caution">
    <text evidence="1">The sequence shown here is derived from an EMBL/GenBank/DDBJ whole genome shotgun (WGS) entry which is preliminary data.</text>
</comment>